<name>A0A6P7GQT1_DIAVI</name>
<keyword evidence="3" id="KW-1133">Transmembrane helix</keyword>
<dbReference type="InterPro" id="IPR040154">
    <property type="entry name" value="Biotinidase/VNN"/>
</dbReference>
<sequence length="491" mass="53945">MASANLYLCTFIVISISQICVGDYRAAVVEYQPAESANPNTTMETNTNQYRSFVEQAKKEGAVIIVFPDYGITGYNPNVTAYALEIPDVGTKPNSTNGLILEKLADLSRSFDMYVVLNLLEKKTNNNNKTLYYSTNLAFNPNGEIVAKSRKTHLFNEANLTPGKPSENNNTFETTFGVTFQLFSTYDLISEKPNTNVKDIVYPSSWISTLPFYHSLSMQHGYAVANKVNLLAANLNNPSVALGGSGIFGSNGTAYQSYISGTTASKILIATVVDTVINASATRHFTNKFFKGGLGSFDFDDDKPEILKYQSNRLFENKKYTIKTLDLSQHNIKEKICHRSFCCQFNINVTTNSSTDVYKLVAYSGSVDIFGTQKKTQRVCSLVACVTSQDSTCGNSTVEPSTKFSSILVESTVANANSFVPLTLTTKLEPIFNTTFDSTAVKNDRKLSLLSELETSSVLAFGIVETTISGSTTVTFSFALMSIIVLRYILF</sequence>
<evidence type="ECO:0000256" key="1">
    <source>
        <dbReference type="ARBA" id="ARBA00008225"/>
    </source>
</evidence>
<evidence type="ECO:0000256" key="4">
    <source>
        <dbReference type="SAM" id="SignalP"/>
    </source>
</evidence>
<dbReference type="PROSITE" id="PS50263">
    <property type="entry name" value="CN_HYDROLASE"/>
    <property type="match status" value="1"/>
</dbReference>
<reference evidence="8" key="1">
    <citation type="submission" date="2025-04" db="UniProtKB">
        <authorList>
            <consortium name="RefSeq"/>
        </authorList>
    </citation>
    <scope>IDENTIFICATION</scope>
    <source>
        <tissue evidence="8">Whole insect</tissue>
    </source>
</reference>
<feature type="chain" id="PRO_5028275139" evidence="4">
    <location>
        <begin position="23"/>
        <end position="491"/>
    </location>
</feature>
<keyword evidence="3" id="KW-0472">Membrane</keyword>
<feature type="transmembrane region" description="Helical" evidence="3">
    <location>
        <begin position="468"/>
        <end position="490"/>
    </location>
</feature>
<evidence type="ECO:0000313" key="7">
    <source>
        <dbReference type="Proteomes" id="UP001652700"/>
    </source>
</evidence>
<comment type="similarity">
    <text evidence="1">Belongs to the carbon-nitrogen hydrolase superfamily. BTD/VNN family.</text>
</comment>
<keyword evidence="3" id="KW-0812">Transmembrane</keyword>
<evidence type="ECO:0000313" key="6">
    <source>
        <dbReference type="EnsemblMetazoa" id="XP_028152251.1"/>
    </source>
</evidence>
<dbReference type="PANTHER" id="PTHR10609">
    <property type="entry name" value="BIOTINIDASE-RELATED"/>
    <property type="match status" value="1"/>
</dbReference>
<evidence type="ECO:0000313" key="8">
    <source>
        <dbReference type="RefSeq" id="XP_028152251.1"/>
    </source>
</evidence>
<keyword evidence="2" id="KW-0378">Hydrolase</keyword>
<proteinExistence type="inferred from homology"/>
<dbReference type="PANTHER" id="PTHR10609:SF14">
    <property type="entry name" value="BIOTINIDASE"/>
    <property type="match status" value="1"/>
</dbReference>
<feature type="signal peptide" evidence="4">
    <location>
        <begin position="1"/>
        <end position="22"/>
    </location>
</feature>
<organism evidence="8">
    <name type="scientific">Diabrotica virgifera virgifera</name>
    <name type="common">western corn rootworm</name>
    <dbReference type="NCBI Taxonomy" id="50390"/>
    <lineage>
        <taxon>Eukaryota</taxon>
        <taxon>Metazoa</taxon>
        <taxon>Ecdysozoa</taxon>
        <taxon>Arthropoda</taxon>
        <taxon>Hexapoda</taxon>
        <taxon>Insecta</taxon>
        <taxon>Pterygota</taxon>
        <taxon>Neoptera</taxon>
        <taxon>Endopterygota</taxon>
        <taxon>Coleoptera</taxon>
        <taxon>Polyphaga</taxon>
        <taxon>Cucujiformia</taxon>
        <taxon>Chrysomeloidea</taxon>
        <taxon>Chrysomelidae</taxon>
        <taxon>Galerucinae</taxon>
        <taxon>Diabroticina</taxon>
        <taxon>Diabroticites</taxon>
        <taxon>Diabrotica</taxon>
    </lineage>
</organism>
<accession>A0A6P7GQT1</accession>
<dbReference type="InterPro" id="IPR036526">
    <property type="entry name" value="C-N_Hydrolase_sf"/>
</dbReference>
<dbReference type="Gene3D" id="3.60.110.10">
    <property type="entry name" value="Carbon-nitrogen hydrolase"/>
    <property type="match status" value="1"/>
</dbReference>
<dbReference type="Proteomes" id="UP001652700">
    <property type="component" value="Unplaced"/>
</dbReference>
<dbReference type="InParanoid" id="A0A6P7GQT1"/>
<keyword evidence="4" id="KW-0732">Signal</keyword>
<dbReference type="KEGG" id="dvv:114345651"/>
<dbReference type="InterPro" id="IPR043957">
    <property type="entry name" value="Vanin_C"/>
</dbReference>
<dbReference type="EnsemblMetazoa" id="XM_028296450.2">
    <property type="protein sequence ID" value="XP_028152251.1"/>
    <property type="gene ID" value="LOC114345651"/>
</dbReference>
<dbReference type="InterPro" id="IPR003010">
    <property type="entry name" value="C-N_Hydrolase"/>
</dbReference>
<keyword evidence="7" id="KW-1185">Reference proteome</keyword>
<dbReference type="GO" id="GO:0016787">
    <property type="term" value="F:hydrolase activity"/>
    <property type="evidence" value="ECO:0007669"/>
    <property type="project" value="UniProtKB-KW"/>
</dbReference>
<dbReference type="Pfam" id="PF00795">
    <property type="entry name" value="CN_hydrolase"/>
    <property type="match status" value="1"/>
</dbReference>
<gene>
    <name evidence="8" type="primary">LOC114345651</name>
</gene>
<dbReference type="SUPFAM" id="SSF56317">
    <property type="entry name" value="Carbon-nitrogen hydrolase"/>
    <property type="match status" value="1"/>
</dbReference>
<feature type="domain" description="CN hydrolase" evidence="5">
    <location>
        <begin position="24"/>
        <end position="275"/>
    </location>
</feature>
<evidence type="ECO:0000256" key="2">
    <source>
        <dbReference type="ARBA" id="ARBA00022801"/>
    </source>
</evidence>
<evidence type="ECO:0000259" key="5">
    <source>
        <dbReference type="PROSITE" id="PS50263"/>
    </source>
</evidence>
<dbReference type="AlphaFoldDB" id="A0A6P7GQT1"/>
<dbReference type="RefSeq" id="XP_028152251.1">
    <property type="nucleotide sequence ID" value="XM_028296450.1"/>
</dbReference>
<reference evidence="6" key="2">
    <citation type="submission" date="2025-05" db="UniProtKB">
        <authorList>
            <consortium name="EnsemblMetazoa"/>
        </authorList>
    </citation>
    <scope>IDENTIFICATION</scope>
</reference>
<dbReference type="Pfam" id="PF19018">
    <property type="entry name" value="Vanin_C"/>
    <property type="match status" value="1"/>
</dbReference>
<dbReference type="GeneID" id="114345651"/>
<protein>
    <submittedName>
        <fullName evidence="8">Pantetheinase-like</fullName>
    </submittedName>
</protein>
<dbReference type="OrthoDB" id="10250282at2759"/>
<evidence type="ECO:0000256" key="3">
    <source>
        <dbReference type="SAM" id="Phobius"/>
    </source>
</evidence>